<evidence type="ECO:0000313" key="1">
    <source>
        <dbReference type="EMBL" id="KMV18274.1"/>
    </source>
</evidence>
<reference evidence="1 2" key="1">
    <citation type="submission" date="2015-06" db="EMBL/GenBank/DDBJ databases">
        <title>Genome sequence of Mycobacterium conceptionense strain MLE.</title>
        <authorList>
            <person name="Greninger A.L."/>
            <person name="Cunningham G."/>
            <person name="Chiu C.Y."/>
            <person name="Miller S."/>
        </authorList>
    </citation>
    <scope>NUCLEOTIDE SEQUENCE [LARGE SCALE GENOMIC DNA]</scope>
    <source>
        <strain evidence="1 2">MLE</strain>
    </source>
</reference>
<sequence>MDVAIDHGVADNMVAQMDGHVDAMHQTWVNTVREFEDLKGSGAMIGAASEACQLAVQRTNEHLERIVAKDKQLFEDIRAAHADDLNTEEESAGMFNGFGNH</sequence>
<dbReference type="SUPFAM" id="SSF140453">
    <property type="entry name" value="EsxAB dimer-like"/>
    <property type="match status" value="1"/>
</dbReference>
<evidence type="ECO:0000313" key="2">
    <source>
        <dbReference type="Proteomes" id="UP000037594"/>
    </source>
</evidence>
<dbReference type="PATRIC" id="fig|451644.5.peg.2388"/>
<accession>A0A0J8WYQ6</accession>
<dbReference type="AlphaFoldDB" id="A0A0J8WYQ6"/>
<comment type="caution">
    <text evidence="1">The sequence shown here is derived from an EMBL/GenBank/DDBJ whole genome shotgun (WGS) entry which is preliminary data.</text>
</comment>
<organism evidence="1 2">
    <name type="scientific">Mycolicibacterium conceptionense</name>
    <dbReference type="NCBI Taxonomy" id="451644"/>
    <lineage>
        <taxon>Bacteria</taxon>
        <taxon>Bacillati</taxon>
        <taxon>Actinomycetota</taxon>
        <taxon>Actinomycetes</taxon>
        <taxon>Mycobacteriales</taxon>
        <taxon>Mycobacteriaceae</taxon>
        <taxon>Mycolicibacterium</taxon>
    </lineage>
</organism>
<dbReference type="InterPro" id="IPR036689">
    <property type="entry name" value="ESAT-6-like_sf"/>
</dbReference>
<dbReference type="EMBL" id="LFOD01000008">
    <property type="protein sequence ID" value="KMV18274.1"/>
    <property type="molecule type" value="Genomic_DNA"/>
</dbReference>
<gene>
    <name evidence="1" type="ORF">ACT17_11585</name>
</gene>
<dbReference type="Proteomes" id="UP000037594">
    <property type="component" value="Unassembled WGS sequence"/>
</dbReference>
<name>A0A0J8WYQ6_9MYCO</name>
<proteinExistence type="predicted"/>
<protein>
    <submittedName>
        <fullName evidence="1">Uncharacterized protein</fullName>
    </submittedName>
</protein>
<dbReference type="RefSeq" id="WP_048895714.1">
    <property type="nucleotide sequence ID" value="NZ_LFOD01000008.1"/>
</dbReference>